<protein>
    <submittedName>
        <fullName evidence="2">Uncharacterized protein</fullName>
    </submittedName>
</protein>
<keyword evidence="1" id="KW-0472">Membrane</keyword>
<feature type="transmembrane region" description="Helical" evidence="1">
    <location>
        <begin position="87"/>
        <end position="106"/>
    </location>
</feature>
<dbReference type="PhylomeDB" id="A0A0G4FTN3"/>
<evidence type="ECO:0000256" key="1">
    <source>
        <dbReference type="SAM" id="Phobius"/>
    </source>
</evidence>
<keyword evidence="1" id="KW-0812">Transmembrane</keyword>
<dbReference type="VEuPathDB" id="CryptoDB:Cvel_18576"/>
<feature type="transmembrane region" description="Helical" evidence="1">
    <location>
        <begin position="112"/>
        <end position="130"/>
    </location>
</feature>
<gene>
    <name evidence="2" type="ORF">Cvel_18576</name>
</gene>
<feature type="transmembrane region" description="Helical" evidence="1">
    <location>
        <begin position="32"/>
        <end position="50"/>
    </location>
</feature>
<proteinExistence type="predicted"/>
<accession>A0A0G4FTN3</accession>
<dbReference type="EMBL" id="CDMZ01000605">
    <property type="protein sequence ID" value="CEM17725.1"/>
    <property type="molecule type" value="Genomic_DNA"/>
</dbReference>
<evidence type="ECO:0000313" key="2">
    <source>
        <dbReference type="EMBL" id="CEM17725.1"/>
    </source>
</evidence>
<organism evidence="2">
    <name type="scientific">Chromera velia CCMP2878</name>
    <dbReference type="NCBI Taxonomy" id="1169474"/>
    <lineage>
        <taxon>Eukaryota</taxon>
        <taxon>Sar</taxon>
        <taxon>Alveolata</taxon>
        <taxon>Colpodellida</taxon>
        <taxon>Chromeraceae</taxon>
        <taxon>Chromera</taxon>
    </lineage>
</organism>
<name>A0A0G4FTN3_9ALVE</name>
<keyword evidence="1" id="KW-1133">Transmembrane helix</keyword>
<reference evidence="2" key="1">
    <citation type="submission" date="2014-11" db="EMBL/GenBank/DDBJ databases">
        <authorList>
            <person name="Otto D Thomas"/>
            <person name="Naeem Raeece"/>
        </authorList>
    </citation>
    <scope>NUCLEOTIDE SEQUENCE</scope>
</reference>
<sequence>MSFSKKVLDSVAQHHLTSLPTEYKWGKRRSTLVGVSCLMFVLPGICVWPLCRKEALLWFSCAVTSTASDYFYSGYRERPFDRMVHYCDKWLASVTLLWVIVSISMQTAGRDWNALGVGVLLVVASLYCLVHSRTAQTFEQRNLWHSLWHAVATCGRAGFVMAFGF</sequence>
<dbReference type="AlphaFoldDB" id="A0A0G4FTN3"/>